<dbReference type="InterPro" id="IPR011990">
    <property type="entry name" value="TPR-like_helical_dom_sf"/>
</dbReference>
<sequence>MDSVGIEEFRIDEDVVSSILQLSNDELEGLTTLYGDSPDDADIELFIFTCFLLFKRTDSPRRAELAIRKAQKWAASTPPDHSQWRRRLAMMRSIRSSVNISWPLIYGDKKLESDVLHILYSGARYRLTGSIEDLNDTINFIGSVLSRTPPIPRLKGMIDLAHWLAQRFEKDRQTYLDDLKAAIRLVRSVASAEGVDYFQRAKLLVRASEWTSTQYECDHDPSTLDKSIEIHRHALSIATQYDNLCIHLFMGLSAALIQRASKRRQPADLQEATATLTGLLEKPSLDCKNRFGVLNSLGLAMISHFANSGDIQYLGRSIEYFEESLDLASFNNFPSIAPILNLVQTLQSLTESLEKPFYKDYIDKATGILEVALPNLAWKEFPYGTLLHPATLLNDHFNKTNRLEYLDRACKLTRLASSTAPFGPERAQCLCILAQRLRLYFRHTSSNGYLNEAILTAERAVEMTPTDHQQKSHFMSDLGGLLLERWQTSNSSEDIFNGSKVLKEASRLLPSTDPNWPTIMENTATANNFLFKRTGNIKYLNCAIDTLEKILSNHTTGQSDIYLYTCFNLANLLCIRAHNKCRADEEVDLSSWPWTMDLREGERPLSNASTTNVDRALHLVNTALLSIDTTHPEWGSSHKLLGHIYLHRYNIIRRAPDLGREAFSELNSAINVQEIAVRYLPSTHSLRLDLLAEHSATLLIRHEITHDSSDFQKAIRCCREAVKAREGSPRIRIEMAQVLGALLLKSTSHEEAFQVLEEAVGLIPMACPRSSSSYDKQSFLSSCFAIASQSAATALHTGKSASYALKVLEKSRGVVAGSFLDARTDLSELRRKHPELARKFEALAEKLNRDPDLSEGFRLSNAENNVLSQDTSKLNRRIYMQQDFNRLVETIRSETGLSNFLLPPSEEEMMDAACQGAIVMINVGTRSDAIVIEKHRISSISLPYLSMEVVDRIAGEFTKSNSYVLHTSSFLPSVLEWLWVVLARPVLDYLGYLHPPEQGQPWPHIWWIPTWRLVYFPIHAAGIHNKNTDETVLDRVVSSYASSVRSLIHSRQGALPETPSSTTKPQQALLISMPETPKQSSLPFAVNEITTINPLIQEIGLTPTHREGGNTNEVLQLMKSSTILHFAGHGMSHASDPTQSCLLTQDWFTNPLTVEKLRQENLQDTSPFLAYLSSCSTGANKNLKLADETIHLVNACQLAGFRHAIGALWEVSDQHCVEVAKGVYETLKEEGLTDEAVARGLHRATRRVRDSCRDFTMRKHASTGMKAKEEEEDNIDKRLGSLEREFRALGIDAKLGVNGLERDIEPAEDSPGFEIHAASFLWVPYFHHGA</sequence>
<dbReference type="Gene3D" id="1.25.40.10">
    <property type="entry name" value="Tetratricopeptide repeat domain"/>
    <property type="match status" value="1"/>
</dbReference>
<evidence type="ECO:0000313" key="3">
    <source>
        <dbReference type="Proteomes" id="UP000253845"/>
    </source>
</evidence>
<name>A0A370C2T1_ASPNG</name>
<dbReference type="Pfam" id="PF12770">
    <property type="entry name" value="CHAT"/>
    <property type="match status" value="1"/>
</dbReference>
<protein>
    <recommendedName>
        <fullName evidence="1">CHAT domain-containing protein</fullName>
    </recommendedName>
</protein>
<evidence type="ECO:0000259" key="1">
    <source>
        <dbReference type="Pfam" id="PF12770"/>
    </source>
</evidence>
<dbReference type="Proteomes" id="UP000253845">
    <property type="component" value="Unassembled WGS sequence"/>
</dbReference>
<organism evidence="2 3">
    <name type="scientific">Aspergillus niger ATCC 13496</name>
    <dbReference type="NCBI Taxonomy" id="1353008"/>
    <lineage>
        <taxon>Eukaryota</taxon>
        <taxon>Fungi</taxon>
        <taxon>Dikarya</taxon>
        <taxon>Ascomycota</taxon>
        <taxon>Pezizomycotina</taxon>
        <taxon>Eurotiomycetes</taxon>
        <taxon>Eurotiomycetidae</taxon>
        <taxon>Eurotiales</taxon>
        <taxon>Aspergillaceae</taxon>
        <taxon>Aspergillus</taxon>
        <taxon>Aspergillus subgen. Circumdati</taxon>
    </lineage>
</organism>
<gene>
    <name evidence="2" type="ORF">M747DRAFT_295023</name>
</gene>
<proteinExistence type="predicted"/>
<dbReference type="InterPro" id="IPR024983">
    <property type="entry name" value="CHAT_dom"/>
</dbReference>
<dbReference type="VEuPathDB" id="FungiDB:M747DRAFT_295023"/>
<feature type="domain" description="CHAT" evidence="1">
    <location>
        <begin position="974"/>
        <end position="1255"/>
    </location>
</feature>
<accession>A0A370C2T1</accession>
<reference evidence="2 3" key="1">
    <citation type="submission" date="2018-07" db="EMBL/GenBank/DDBJ databases">
        <title>Section-level genome sequencing of Aspergillus section Nigri to investigate inter- and intra-species variation.</title>
        <authorList>
            <consortium name="DOE Joint Genome Institute"/>
            <person name="Vesth T.C."/>
            <person name="Nybo J.L."/>
            <person name="Theobald S."/>
            <person name="Frisvad J.C."/>
            <person name="Larsen T.O."/>
            <person name="Nielsen K.F."/>
            <person name="Hoof J.B."/>
            <person name="Brandl J."/>
            <person name="Salamov A."/>
            <person name="Riley R."/>
            <person name="Gladden J.M."/>
            <person name="Phatale P."/>
            <person name="Nielsen M.T."/>
            <person name="Lyhne E.K."/>
            <person name="Kogle M.E."/>
            <person name="Strasser K."/>
            <person name="McDonnell E."/>
            <person name="Barry K."/>
            <person name="Clum A."/>
            <person name="Chen C."/>
            <person name="Nolan M."/>
            <person name="Sandor L."/>
            <person name="Kuo A."/>
            <person name="Lipzen A."/>
            <person name="Hainaut M."/>
            <person name="Drula E."/>
            <person name="Tsang A."/>
            <person name="Magnuson J.K."/>
            <person name="Henrissat B."/>
            <person name="Wiebenga A."/>
            <person name="Simmons B.A."/>
            <person name="Makela M.R."/>
            <person name="De vries R.P."/>
            <person name="Grigoriev I.V."/>
            <person name="Mortensen U.H."/>
            <person name="Baker S.E."/>
            <person name="Andersen M.R."/>
        </authorList>
    </citation>
    <scope>NUCLEOTIDE SEQUENCE [LARGE SCALE GENOMIC DNA]</scope>
    <source>
        <strain evidence="2 3">ATCC 13496</strain>
    </source>
</reference>
<evidence type="ECO:0000313" key="2">
    <source>
        <dbReference type="EMBL" id="RDH21231.1"/>
    </source>
</evidence>
<dbReference type="EMBL" id="KZ851911">
    <property type="protein sequence ID" value="RDH21231.1"/>
    <property type="molecule type" value="Genomic_DNA"/>
</dbReference>